<dbReference type="AlphaFoldDB" id="A0AA46ULW2"/>
<dbReference type="RefSeq" id="WP_228086366.1">
    <property type="nucleotide sequence ID" value="NZ_CP097356.1"/>
</dbReference>
<dbReference type="InterPro" id="IPR050330">
    <property type="entry name" value="Bact_OuterMem_StrucFunc"/>
</dbReference>
<dbReference type="Proteomes" id="UP001163036">
    <property type="component" value="Chromosome 2"/>
</dbReference>
<dbReference type="InterPro" id="IPR036737">
    <property type="entry name" value="OmpA-like_sf"/>
</dbReference>
<evidence type="ECO:0000256" key="1">
    <source>
        <dbReference type="ARBA" id="ARBA00004442"/>
    </source>
</evidence>
<name>A0AA46ULW2_VIBPH</name>
<dbReference type="Gene3D" id="3.30.1330.60">
    <property type="entry name" value="OmpA-like domain"/>
    <property type="match status" value="1"/>
</dbReference>
<reference evidence="5" key="1">
    <citation type="submission" date="2022-05" db="EMBL/GenBank/DDBJ databases">
        <title>Megaplasmid of Vibrio parahaemolyticus.</title>
        <authorList>
            <person name="Strauch E."/>
            <person name="Borowiak M."/>
        </authorList>
    </citation>
    <scope>NUCLEOTIDE SEQUENCE</scope>
    <source>
        <strain evidence="5">16-VB00198</strain>
    </source>
</reference>
<gene>
    <name evidence="5" type="ORF">M5598_20535</name>
</gene>
<dbReference type="PRINTS" id="PR01021">
    <property type="entry name" value="OMPADOMAIN"/>
</dbReference>
<keyword evidence="2 3" id="KW-0472">Membrane</keyword>
<evidence type="ECO:0000256" key="2">
    <source>
        <dbReference type="ARBA" id="ARBA00023136"/>
    </source>
</evidence>
<dbReference type="InterPro" id="IPR006664">
    <property type="entry name" value="OMP_bac"/>
</dbReference>
<accession>A0AA46ULW2</accession>
<dbReference type="Pfam" id="PF18393">
    <property type="entry name" value="MotY_N"/>
    <property type="match status" value="1"/>
</dbReference>
<dbReference type="PRINTS" id="PR01023">
    <property type="entry name" value="NAFLGMOTY"/>
</dbReference>
<dbReference type="PROSITE" id="PS51123">
    <property type="entry name" value="OMPA_2"/>
    <property type="match status" value="1"/>
</dbReference>
<dbReference type="Pfam" id="PF00691">
    <property type="entry name" value="OmpA"/>
    <property type="match status" value="1"/>
</dbReference>
<dbReference type="PANTHER" id="PTHR30329:SF17">
    <property type="entry name" value="LIPOPROTEIN YFIB-RELATED"/>
    <property type="match status" value="1"/>
</dbReference>
<dbReference type="GO" id="GO:0009279">
    <property type="term" value="C:cell outer membrane"/>
    <property type="evidence" value="ECO:0007669"/>
    <property type="project" value="UniProtKB-SubCell"/>
</dbReference>
<dbReference type="Gene3D" id="2.60.40.2540">
    <property type="match status" value="1"/>
</dbReference>
<dbReference type="CDD" id="cd07185">
    <property type="entry name" value="OmpA_C-like"/>
    <property type="match status" value="1"/>
</dbReference>
<proteinExistence type="predicted"/>
<organism evidence="5 6">
    <name type="scientific">Vibrio parahaemolyticus</name>
    <dbReference type="NCBI Taxonomy" id="670"/>
    <lineage>
        <taxon>Bacteria</taxon>
        <taxon>Pseudomonadati</taxon>
        <taxon>Pseudomonadota</taxon>
        <taxon>Gammaproteobacteria</taxon>
        <taxon>Vibrionales</taxon>
        <taxon>Vibrionaceae</taxon>
        <taxon>Vibrio</taxon>
    </lineage>
</organism>
<dbReference type="EMBL" id="CP097356">
    <property type="protein sequence ID" value="UYV28115.1"/>
    <property type="molecule type" value="Genomic_DNA"/>
</dbReference>
<sequence length="342" mass="39077">MVFYSVYKTFIGYFCMFPKSWKCKIYNFKLSLFFVLRVFLLASLSYPSISFSGQTVTIPMDLSNWSYKGNKFECELLHSDYFVGKFYFRSEIKDKVNFIVELKDVTDLPPKVELISQSAPWENELNRNVQSSLTFAKPSRRFLFLDGVIKTLDSMAEGYWIVLAFEGGGSDSSALSEVRIPTIQMQKALSEFNACRKRLPKLSFSQARDIVLPFQFGQKTLNATQQQTLAALYSYLSVDGRVTKVLIDGHTDNVGPRLTNLSVSRLRAQQVADTLITLGVKPNMIEVRAHGERYPTAKNSTAAGQAKNRRVTLRLVRDNERTIEKNTMYVQQQIQQKKVKVQ</sequence>
<dbReference type="InterPro" id="IPR006665">
    <property type="entry name" value="OmpA-like"/>
</dbReference>
<comment type="subcellular location">
    <subcellularLocation>
        <location evidence="1">Cell outer membrane</location>
    </subcellularLocation>
</comment>
<dbReference type="PANTHER" id="PTHR30329">
    <property type="entry name" value="STATOR ELEMENT OF FLAGELLAR MOTOR COMPLEX"/>
    <property type="match status" value="1"/>
</dbReference>
<evidence type="ECO:0000256" key="3">
    <source>
        <dbReference type="PROSITE-ProRule" id="PRU00473"/>
    </source>
</evidence>
<evidence type="ECO:0000313" key="5">
    <source>
        <dbReference type="EMBL" id="UYV28115.1"/>
    </source>
</evidence>
<evidence type="ECO:0000259" key="4">
    <source>
        <dbReference type="PROSITE" id="PS51123"/>
    </source>
</evidence>
<evidence type="ECO:0000313" key="6">
    <source>
        <dbReference type="Proteomes" id="UP001163036"/>
    </source>
</evidence>
<dbReference type="InterPro" id="IPR041544">
    <property type="entry name" value="MotY_N"/>
</dbReference>
<protein>
    <submittedName>
        <fullName evidence="5">OmpA family protein</fullName>
    </submittedName>
</protein>
<feature type="domain" description="OmpA-like" evidence="4">
    <location>
        <begin position="206"/>
        <end position="319"/>
    </location>
</feature>
<dbReference type="SUPFAM" id="SSF103088">
    <property type="entry name" value="OmpA-like"/>
    <property type="match status" value="1"/>
</dbReference>